<evidence type="ECO:0000313" key="1">
    <source>
        <dbReference type="EMBL" id="KAK6746700.1"/>
    </source>
</evidence>
<sequence>MLIVWLVDNIHLASIFKKWMAKHRQICFCNAIFQCILLGQDFDPFQLSLIHPSLIVATCGELRNVPTADKCSDCTDAFNSA</sequence>
<dbReference type="EMBL" id="JAVFWL010000004">
    <property type="protein sequence ID" value="KAK6746700.1"/>
    <property type="molecule type" value="Genomic_DNA"/>
</dbReference>
<name>A0ABR1D9W1_NECAM</name>
<comment type="caution">
    <text evidence="1">The sequence shown here is derived from an EMBL/GenBank/DDBJ whole genome shotgun (WGS) entry which is preliminary data.</text>
</comment>
<accession>A0ABR1D9W1</accession>
<organism evidence="1 2">
    <name type="scientific">Necator americanus</name>
    <name type="common">Human hookworm</name>
    <dbReference type="NCBI Taxonomy" id="51031"/>
    <lineage>
        <taxon>Eukaryota</taxon>
        <taxon>Metazoa</taxon>
        <taxon>Ecdysozoa</taxon>
        <taxon>Nematoda</taxon>
        <taxon>Chromadorea</taxon>
        <taxon>Rhabditida</taxon>
        <taxon>Rhabditina</taxon>
        <taxon>Rhabditomorpha</taxon>
        <taxon>Strongyloidea</taxon>
        <taxon>Ancylostomatidae</taxon>
        <taxon>Bunostominae</taxon>
        <taxon>Necator</taxon>
    </lineage>
</organism>
<evidence type="ECO:0000313" key="2">
    <source>
        <dbReference type="Proteomes" id="UP001303046"/>
    </source>
</evidence>
<reference evidence="1 2" key="1">
    <citation type="submission" date="2023-08" db="EMBL/GenBank/DDBJ databases">
        <title>A Necator americanus chromosomal reference genome.</title>
        <authorList>
            <person name="Ilik V."/>
            <person name="Petrzelkova K.J."/>
            <person name="Pardy F."/>
            <person name="Fuh T."/>
            <person name="Niatou-Singa F.S."/>
            <person name="Gouil Q."/>
            <person name="Baker L."/>
            <person name="Ritchie M.E."/>
            <person name="Jex A.R."/>
            <person name="Gazzola D."/>
            <person name="Li H."/>
            <person name="Toshio Fujiwara R."/>
            <person name="Zhan B."/>
            <person name="Aroian R.V."/>
            <person name="Pafco B."/>
            <person name="Schwarz E.M."/>
        </authorList>
    </citation>
    <scope>NUCLEOTIDE SEQUENCE [LARGE SCALE GENOMIC DNA]</scope>
    <source>
        <strain evidence="1 2">Aroian</strain>
        <tissue evidence="1">Whole animal</tissue>
    </source>
</reference>
<protein>
    <submittedName>
        <fullName evidence="1">Uncharacterized protein</fullName>
    </submittedName>
</protein>
<keyword evidence="2" id="KW-1185">Reference proteome</keyword>
<dbReference type="Proteomes" id="UP001303046">
    <property type="component" value="Unassembled WGS sequence"/>
</dbReference>
<gene>
    <name evidence="1" type="primary">Necator_chrIV.g13440</name>
    <name evidence="1" type="ORF">RB195_000149</name>
</gene>
<proteinExistence type="predicted"/>